<comment type="similarity">
    <text evidence="1">Belongs to the 'phage' integrase family.</text>
</comment>
<protein>
    <submittedName>
        <fullName evidence="8">Phage integrase</fullName>
    </submittedName>
</protein>
<dbReference type="PANTHER" id="PTHR30349">
    <property type="entry name" value="PHAGE INTEGRASE-RELATED"/>
    <property type="match status" value="1"/>
</dbReference>
<dbReference type="RefSeq" id="WP_024717637.1">
    <property type="nucleotide sequence ID" value="NZ_AP015029.1"/>
</dbReference>
<dbReference type="InterPro" id="IPR044068">
    <property type="entry name" value="CB"/>
</dbReference>
<keyword evidence="2" id="KW-0229">DNA integration</keyword>
<sequence>MATHLIRKRGESTWYARIIIPADIRHSYNGQRTLTKTTGTSNRTEALERRWPIVTAWKAEFRAIREGRAEDADKWREEVAGYSHQSATHLQNHLVSLFSGGRRLATAGEANLEWLNELGAEMDMLLQEGMTAEVHDFALVMKDYLNAVEKGFSDKVEAAALSEKYTNASRKLATQILAKIYDLNPTETEEALEISHDPSKFKAKSPISTHVLDQFRNYLERQGKEPKTVDSIIRRTKLLSKHLEQSGHALCFDTISLYLDQLTDSKGTPLTTKTKKQHIWSGNSFWKWAMKYNPEWREKYKGAANPFEHHDLPVVKGESISWSVFSTEEVESLHSAAITKGDKSLADLIALAAYTGARLEEIGRIHRDTISLKDGVPIAFSILESKTEAGVREVPIHSAIAPLVLSLLDASEDGYILKGRPLGENNKYGHRLDAVGKRFGRLKTAAGFDSTYVLHSIRKTAITEVHRAGADVSVMPALFGHETGMITFDLYSAGPSLEQKRKVIELLSYKFKNL</sequence>
<dbReference type="EMBL" id="AP015029">
    <property type="protein sequence ID" value="BAW25117.1"/>
    <property type="molecule type" value="Genomic_DNA"/>
</dbReference>
<evidence type="ECO:0000259" key="7">
    <source>
        <dbReference type="PROSITE" id="PS51900"/>
    </source>
</evidence>
<dbReference type="Proteomes" id="UP000218731">
    <property type="component" value="Chromosome 1"/>
</dbReference>
<evidence type="ECO:0000256" key="5">
    <source>
        <dbReference type="PROSITE-ProRule" id="PRU01248"/>
    </source>
</evidence>
<evidence type="ECO:0000259" key="6">
    <source>
        <dbReference type="PROSITE" id="PS51898"/>
    </source>
</evidence>
<dbReference type="SUPFAM" id="SSF56349">
    <property type="entry name" value="DNA breaking-rejoining enzymes"/>
    <property type="match status" value="1"/>
</dbReference>
<evidence type="ECO:0000256" key="1">
    <source>
        <dbReference type="ARBA" id="ARBA00008857"/>
    </source>
</evidence>
<evidence type="ECO:0000313" key="9">
    <source>
        <dbReference type="Proteomes" id="UP000218731"/>
    </source>
</evidence>
<dbReference type="InterPro" id="IPR013762">
    <property type="entry name" value="Integrase-like_cat_sf"/>
</dbReference>
<evidence type="ECO:0000313" key="8">
    <source>
        <dbReference type="EMBL" id="BAW25117.1"/>
    </source>
</evidence>
<dbReference type="GO" id="GO:0006310">
    <property type="term" value="P:DNA recombination"/>
    <property type="evidence" value="ECO:0007669"/>
    <property type="project" value="UniProtKB-KW"/>
</dbReference>
<evidence type="ECO:0000256" key="2">
    <source>
        <dbReference type="ARBA" id="ARBA00022908"/>
    </source>
</evidence>
<dbReference type="AlphaFoldDB" id="A0A1L7NI40"/>
<dbReference type="PROSITE" id="PS51898">
    <property type="entry name" value="TYR_RECOMBINASE"/>
    <property type="match status" value="1"/>
</dbReference>
<gene>
    <name evidence="8" type="ORF">KF715C_ch45440</name>
</gene>
<organism evidence="8 9">
    <name type="scientific">Pseudomonas putida</name>
    <name type="common">Arthrobacter siderocapsulatus</name>
    <dbReference type="NCBI Taxonomy" id="303"/>
    <lineage>
        <taxon>Bacteria</taxon>
        <taxon>Pseudomonadati</taxon>
        <taxon>Pseudomonadota</taxon>
        <taxon>Gammaproteobacteria</taxon>
        <taxon>Pseudomonadales</taxon>
        <taxon>Pseudomonadaceae</taxon>
        <taxon>Pseudomonas</taxon>
    </lineage>
</organism>
<dbReference type="Gene3D" id="1.10.443.10">
    <property type="entry name" value="Intergrase catalytic core"/>
    <property type="match status" value="1"/>
</dbReference>
<dbReference type="PANTHER" id="PTHR30349:SF41">
    <property type="entry name" value="INTEGRASE_RECOMBINASE PROTEIN MJ0367-RELATED"/>
    <property type="match status" value="1"/>
</dbReference>
<feature type="domain" description="Tyr recombinase" evidence="6">
    <location>
        <begin position="320"/>
        <end position="505"/>
    </location>
</feature>
<dbReference type="InterPro" id="IPR011010">
    <property type="entry name" value="DNA_brk_join_enz"/>
</dbReference>
<keyword evidence="4" id="KW-0233">DNA recombination</keyword>
<dbReference type="InterPro" id="IPR046668">
    <property type="entry name" value="DUF6538"/>
</dbReference>
<dbReference type="GO" id="GO:0015074">
    <property type="term" value="P:DNA integration"/>
    <property type="evidence" value="ECO:0007669"/>
    <property type="project" value="UniProtKB-KW"/>
</dbReference>
<name>A0A1L7NI40_PSEPU</name>
<dbReference type="Pfam" id="PF20172">
    <property type="entry name" value="DUF6538"/>
    <property type="match status" value="1"/>
</dbReference>
<dbReference type="GO" id="GO:0003677">
    <property type="term" value="F:DNA binding"/>
    <property type="evidence" value="ECO:0007669"/>
    <property type="project" value="UniProtKB-UniRule"/>
</dbReference>
<feature type="domain" description="Core-binding (CB)" evidence="7">
    <location>
        <begin position="206"/>
        <end position="290"/>
    </location>
</feature>
<dbReference type="InterPro" id="IPR002104">
    <property type="entry name" value="Integrase_catalytic"/>
</dbReference>
<dbReference type="InterPro" id="IPR050090">
    <property type="entry name" value="Tyrosine_recombinase_XerCD"/>
</dbReference>
<proteinExistence type="inferred from homology"/>
<evidence type="ECO:0000256" key="3">
    <source>
        <dbReference type="ARBA" id="ARBA00023125"/>
    </source>
</evidence>
<evidence type="ECO:0000256" key="4">
    <source>
        <dbReference type="ARBA" id="ARBA00023172"/>
    </source>
</evidence>
<dbReference type="PROSITE" id="PS51900">
    <property type="entry name" value="CB"/>
    <property type="match status" value="1"/>
</dbReference>
<dbReference type="Pfam" id="PF00589">
    <property type="entry name" value="Phage_integrase"/>
    <property type="match status" value="1"/>
</dbReference>
<reference evidence="8 9" key="1">
    <citation type="submission" date="2015-11" db="EMBL/GenBank/DDBJ databases">
        <title>Complete genome sequencing of a biphenyl-degrading bacterium, Pseudomonas putida KF715 (=NBRC110667).</title>
        <authorList>
            <person name="Suenaga H."/>
            <person name="Fujihara N."/>
            <person name="Watanabe T."/>
            <person name="Hirose J."/>
            <person name="Kimura N."/>
            <person name="Yamazoe A."/>
            <person name="Hosoyama A."/>
            <person name="Shimodaira J."/>
            <person name="Furukawa K."/>
        </authorList>
    </citation>
    <scope>NUCLEOTIDE SEQUENCE [LARGE SCALE GENOMIC DNA]</scope>
    <source>
        <strain evidence="8 9">KF715</strain>
    </source>
</reference>
<accession>A0A1L7NI40</accession>
<keyword evidence="3 5" id="KW-0238">DNA-binding</keyword>